<dbReference type="Pfam" id="PF03330">
    <property type="entry name" value="DPBB_1"/>
    <property type="match status" value="1"/>
</dbReference>
<dbReference type="InterPro" id="IPR036908">
    <property type="entry name" value="RlpA-like_sf"/>
</dbReference>
<dbReference type="GO" id="GO:0009627">
    <property type="term" value="P:systemic acquired resistance"/>
    <property type="evidence" value="ECO:0007669"/>
    <property type="project" value="InterPro"/>
</dbReference>
<evidence type="ECO:0000313" key="6">
    <source>
        <dbReference type="EMBL" id="KAB2606024.1"/>
    </source>
</evidence>
<dbReference type="PANTHER" id="PTHR47295:SF2">
    <property type="entry name" value="EG45-LIKE DOMAIN CONTAINING PROTEIN 1-RELATED"/>
    <property type="match status" value="1"/>
</dbReference>
<keyword evidence="7" id="KW-1185">Reference proteome</keyword>
<organism evidence="6 7">
    <name type="scientific">Pyrus ussuriensis x Pyrus communis</name>
    <dbReference type="NCBI Taxonomy" id="2448454"/>
    <lineage>
        <taxon>Eukaryota</taxon>
        <taxon>Viridiplantae</taxon>
        <taxon>Streptophyta</taxon>
        <taxon>Embryophyta</taxon>
        <taxon>Tracheophyta</taxon>
        <taxon>Spermatophyta</taxon>
        <taxon>Magnoliopsida</taxon>
        <taxon>eudicotyledons</taxon>
        <taxon>Gunneridae</taxon>
        <taxon>Pentapetalae</taxon>
        <taxon>rosids</taxon>
        <taxon>fabids</taxon>
        <taxon>Rosales</taxon>
        <taxon>Rosaceae</taxon>
        <taxon>Amygdaloideae</taxon>
        <taxon>Maleae</taxon>
        <taxon>Pyrus</taxon>
    </lineage>
</organism>
<dbReference type="SUPFAM" id="SSF50685">
    <property type="entry name" value="Barwin-like endoglucanases"/>
    <property type="match status" value="1"/>
</dbReference>
<accession>A0A5N5G603</accession>
<keyword evidence="3 4" id="KW-0732">Signal</keyword>
<dbReference type="EMBL" id="SMOL01000559">
    <property type="protein sequence ID" value="KAB2606024.1"/>
    <property type="molecule type" value="Genomic_DNA"/>
</dbReference>
<name>A0A5N5G603_9ROSA</name>
<dbReference type="GO" id="GO:0048046">
    <property type="term" value="C:apoplast"/>
    <property type="evidence" value="ECO:0007669"/>
    <property type="project" value="InterPro"/>
</dbReference>
<dbReference type="SMART" id="SM00837">
    <property type="entry name" value="DPBB_1"/>
    <property type="match status" value="1"/>
</dbReference>
<proteinExistence type="predicted"/>
<evidence type="ECO:0000256" key="1">
    <source>
        <dbReference type="ARBA" id="ARBA00004613"/>
    </source>
</evidence>
<comment type="caution">
    <text evidence="6">The sequence shown here is derived from an EMBL/GenBank/DDBJ whole genome shotgun (WGS) entry which is preliminary data.</text>
</comment>
<feature type="signal peptide" evidence="4">
    <location>
        <begin position="1"/>
        <end position="21"/>
    </location>
</feature>
<evidence type="ECO:0000256" key="3">
    <source>
        <dbReference type="ARBA" id="ARBA00022729"/>
    </source>
</evidence>
<evidence type="ECO:0000256" key="2">
    <source>
        <dbReference type="ARBA" id="ARBA00022525"/>
    </source>
</evidence>
<dbReference type="InterPro" id="IPR044206">
    <property type="entry name" value="EGC1/2"/>
</dbReference>
<feature type="domain" description="Expansin-like EG45" evidence="5">
    <location>
        <begin position="24"/>
        <end position="123"/>
    </location>
</feature>
<dbReference type="Gene3D" id="2.40.40.10">
    <property type="entry name" value="RlpA-like domain"/>
    <property type="match status" value="1"/>
</dbReference>
<comment type="subcellular location">
    <subcellularLocation>
        <location evidence="1">Secreted</location>
    </subcellularLocation>
</comment>
<dbReference type="InterPro" id="IPR007112">
    <property type="entry name" value="Expansin/allergen_DPBB_dom"/>
</dbReference>
<dbReference type="PROSITE" id="PS50842">
    <property type="entry name" value="EXPANSIN_EG45"/>
    <property type="match status" value="1"/>
</dbReference>
<dbReference type="OrthoDB" id="623670at2759"/>
<dbReference type="InterPro" id="IPR009009">
    <property type="entry name" value="RlpA-like_DPBB"/>
</dbReference>
<reference evidence="7" key="2">
    <citation type="submission" date="2019-10" db="EMBL/GenBank/DDBJ databases">
        <title>A de novo genome assembly of a pear dwarfing rootstock.</title>
        <authorList>
            <person name="Wang F."/>
            <person name="Wang J."/>
            <person name="Li S."/>
            <person name="Zhang Y."/>
            <person name="Fang M."/>
            <person name="Ma L."/>
            <person name="Zhao Y."/>
            <person name="Jiang S."/>
        </authorList>
    </citation>
    <scope>NUCLEOTIDE SEQUENCE [LARGE SCALE GENOMIC DNA]</scope>
</reference>
<keyword evidence="2" id="KW-0964">Secreted</keyword>
<evidence type="ECO:0000313" key="7">
    <source>
        <dbReference type="Proteomes" id="UP000327157"/>
    </source>
</evidence>
<dbReference type="PANTHER" id="PTHR47295">
    <property type="entry name" value="EG45-LIKE DOMAIN CONTAINING PROTEIN 1-RELATED"/>
    <property type="match status" value="1"/>
</dbReference>
<dbReference type="Proteomes" id="UP000327157">
    <property type="component" value="Chromosome 11"/>
</dbReference>
<gene>
    <name evidence="6" type="ORF">D8674_005741</name>
</gene>
<evidence type="ECO:0000259" key="5">
    <source>
        <dbReference type="PROSITE" id="PS50842"/>
    </source>
</evidence>
<reference evidence="6 7" key="3">
    <citation type="submission" date="2019-11" db="EMBL/GenBank/DDBJ databases">
        <title>A de novo genome assembly of a pear dwarfing rootstock.</title>
        <authorList>
            <person name="Wang F."/>
            <person name="Wang J."/>
            <person name="Li S."/>
            <person name="Zhang Y."/>
            <person name="Fang M."/>
            <person name="Ma L."/>
            <person name="Zhao Y."/>
            <person name="Jiang S."/>
        </authorList>
    </citation>
    <scope>NUCLEOTIDE SEQUENCE [LARGE SCALE GENOMIC DNA]</scope>
    <source>
        <strain evidence="6">S2</strain>
        <tissue evidence="6">Leaf</tissue>
    </source>
</reference>
<evidence type="ECO:0000256" key="4">
    <source>
        <dbReference type="SAM" id="SignalP"/>
    </source>
</evidence>
<reference evidence="6 7" key="1">
    <citation type="submission" date="2019-09" db="EMBL/GenBank/DDBJ databases">
        <authorList>
            <person name="Ou C."/>
        </authorList>
    </citation>
    <scope>NUCLEOTIDE SEQUENCE [LARGE SCALE GENOMIC DNA]</scope>
    <source>
        <strain evidence="6">S2</strain>
        <tissue evidence="6">Leaf</tissue>
    </source>
</reference>
<dbReference type="CDD" id="cd22269">
    <property type="entry name" value="DPBB_EG45-like"/>
    <property type="match status" value="1"/>
</dbReference>
<protein>
    <submittedName>
        <fullName evidence="6">EG45-like domain containing protein 1</fullName>
    </submittedName>
</protein>
<dbReference type="AlphaFoldDB" id="A0A5N5G603"/>
<dbReference type="FunFam" id="2.40.40.10:FF:000005">
    <property type="entry name" value="Barwin-related endoglucanase"/>
    <property type="match status" value="1"/>
</dbReference>
<feature type="chain" id="PRO_5024311960" evidence="4">
    <location>
        <begin position="22"/>
        <end position="123"/>
    </location>
</feature>
<sequence length="123" mass="13000">MPKNILVVLCIVASFIWASVATPGIATFYSSYIPSACYGNTPQGILIAAAGDAIWNNGAGCGKFYNVKCTGPRNPVPHPCTNSTVRVKIVDHCPGCQSTLDLSQPAFAKIANPVAGIINIDYW</sequence>